<proteinExistence type="predicted"/>
<dbReference type="EMBL" id="JADCNL010000009">
    <property type="protein sequence ID" value="KAG0466575.1"/>
    <property type="molecule type" value="Genomic_DNA"/>
</dbReference>
<keyword evidence="2" id="KW-1185">Reference proteome</keyword>
<sequence length="206" mass="23137">MPKVLFTTWMFKAQSLKKEILAIKDWKRLVVTAKLKGDDLSAGQVHMVEVASSAMDHALVLEHLRNEPSAASTVLQPSTAFIGHELVMESETDQRTRLKSQVIQELGSLPQSTGHLFLSVPLKRASELALKYQKTTSLPGILGDKTFAWCEETHFDLFNFISNRWRKSNSESFYVLFLISSLGNHPERIELAMACFLSSGEKLLLS</sequence>
<dbReference type="AlphaFoldDB" id="A0A835Q986"/>
<evidence type="ECO:0000313" key="2">
    <source>
        <dbReference type="Proteomes" id="UP000636800"/>
    </source>
</evidence>
<name>A0A835Q986_VANPL</name>
<dbReference type="Proteomes" id="UP000636800">
    <property type="component" value="Unassembled WGS sequence"/>
</dbReference>
<accession>A0A835Q986</accession>
<protein>
    <submittedName>
        <fullName evidence="1">Uncharacterized protein</fullName>
    </submittedName>
</protein>
<gene>
    <name evidence="1" type="ORF">HPP92_018155</name>
</gene>
<organism evidence="1 2">
    <name type="scientific">Vanilla planifolia</name>
    <name type="common">Vanilla</name>
    <dbReference type="NCBI Taxonomy" id="51239"/>
    <lineage>
        <taxon>Eukaryota</taxon>
        <taxon>Viridiplantae</taxon>
        <taxon>Streptophyta</taxon>
        <taxon>Embryophyta</taxon>
        <taxon>Tracheophyta</taxon>
        <taxon>Spermatophyta</taxon>
        <taxon>Magnoliopsida</taxon>
        <taxon>Liliopsida</taxon>
        <taxon>Asparagales</taxon>
        <taxon>Orchidaceae</taxon>
        <taxon>Vanilloideae</taxon>
        <taxon>Vanilleae</taxon>
        <taxon>Vanilla</taxon>
    </lineage>
</organism>
<reference evidence="1 2" key="1">
    <citation type="journal article" date="2020" name="Nat. Food">
        <title>A phased Vanilla planifolia genome enables genetic improvement of flavour and production.</title>
        <authorList>
            <person name="Hasing T."/>
            <person name="Tang H."/>
            <person name="Brym M."/>
            <person name="Khazi F."/>
            <person name="Huang T."/>
            <person name="Chambers A.H."/>
        </authorList>
    </citation>
    <scope>NUCLEOTIDE SEQUENCE [LARGE SCALE GENOMIC DNA]</scope>
    <source>
        <tissue evidence="1">Leaf</tissue>
    </source>
</reference>
<comment type="caution">
    <text evidence="1">The sequence shown here is derived from an EMBL/GenBank/DDBJ whole genome shotgun (WGS) entry which is preliminary data.</text>
</comment>
<evidence type="ECO:0000313" key="1">
    <source>
        <dbReference type="EMBL" id="KAG0466575.1"/>
    </source>
</evidence>